<accession>A0A2N6JXT0</accession>
<gene>
    <name evidence="2" type="ORF">CEN44_22865</name>
</gene>
<protein>
    <recommendedName>
        <fullName evidence="4">DUF3611 domain-containing protein</fullName>
    </recommendedName>
</protein>
<keyword evidence="1" id="KW-0812">Transmembrane</keyword>
<evidence type="ECO:0000313" key="3">
    <source>
        <dbReference type="Proteomes" id="UP000235036"/>
    </source>
</evidence>
<keyword evidence="1" id="KW-1133">Transmembrane helix</keyword>
<dbReference type="EMBL" id="NRQW01000532">
    <property type="protein sequence ID" value="PLZ85211.1"/>
    <property type="molecule type" value="Genomic_DNA"/>
</dbReference>
<feature type="transmembrane region" description="Helical" evidence="1">
    <location>
        <begin position="58"/>
        <end position="79"/>
    </location>
</feature>
<dbReference type="RefSeq" id="WP_102205657.1">
    <property type="nucleotide sequence ID" value="NZ_CAWNVR010000661.1"/>
</dbReference>
<name>A0A2N6JXT0_FISMU</name>
<keyword evidence="3" id="KW-1185">Reference proteome</keyword>
<sequence>MHTSHSPSTNVHRIASEFRILGWIGFWLQLVLGSIPLFIAIPTLLFRSNPGRVGTQNSIGVFFAYACLLVLIFTIYWCFRYTRLSKKLDDPELRPSRKEVTRGLWIGILANISGMIFAVIVLLTQVGLLLNRVLSIPQGAATIYTPLPGAAIATSNLPITPLQIISMQAVSCAIAAELVGVIVALWLLYRLIPQPAYE</sequence>
<dbReference type="Pfam" id="PF12263">
    <property type="entry name" value="DUF3611"/>
    <property type="match status" value="1"/>
</dbReference>
<feature type="transmembrane region" description="Helical" evidence="1">
    <location>
        <begin position="165"/>
        <end position="189"/>
    </location>
</feature>
<dbReference type="Proteomes" id="UP000235036">
    <property type="component" value="Unassembled WGS sequence"/>
</dbReference>
<feature type="transmembrane region" description="Helical" evidence="1">
    <location>
        <begin position="20"/>
        <end position="46"/>
    </location>
</feature>
<reference evidence="2 3" key="1">
    <citation type="submission" date="2017-08" db="EMBL/GenBank/DDBJ databases">
        <title>Genomes of Fischerella (Mastigocladus) sp. strains.</title>
        <authorList>
            <person name="Miller S.R."/>
        </authorList>
    </citation>
    <scope>NUCLEOTIDE SEQUENCE [LARGE SCALE GENOMIC DNA]</scope>
    <source>
        <strain evidence="2 3">CCMEE 5323</strain>
    </source>
</reference>
<organism evidence="2 3">
    <name type="scientific">Fischerella muscicola CCMEE 5323</name>
    <dbReference type="NCBI Taxonomy" id="2019572"/>
    <lineage>
        <taxon>Bacteria</taxon>
        <taxon>Bacillati</taxon>
        <taxon>Cyanobacteriota</taxon>
        <taxon>Cyanophyceae</taxon>
        <taxon>Nostocales</taxon>
        <taxon>Hapalosiphonaceae</taxon>
        <taxon>Fischerella</taxon>
    </lineage>
</organism>
<dbReference type="PANTHER" id="PTHR34548">
    <property type="entry name" value="PROTEIN TIC 21, CHLOROPLASTIC"/>
    <property type="match status" value="1"/>
</dbReference>
<evidence type="ECO:0000313" key="2">
    <source>
        <dbReference type="EMBL" id="PLZ85211.1"/>
    </source>
</evidence>
<proteinExistence type="predicted"/>
<comment type="caution">
    <text evidence="2">The sequence shown here is derived from an EMBL/GenBank/DDBJ whole genome shotgun (WGS) entry which is preliminary data.</text>
</comment>
<dbReference type="PANTHER" id="PTHR34548:SF2">
    <property type="entry name" value="PROTEIN TIC 21, CHLOROPLASTIC"/>
    <property type="match status" value="1"/>
</dbReference>
<feature type="transmembrane region" description="Helical" evidence="1">
    <location>
        <begin position="100"/>
        <end position="123"/>
    </location>
</feature>
<dbReference type="AlphaFoldDB" id="A0A2N6JXT0"/>
<dbReference type="InterPro" id="IPR022051">
    <property type="entry name" value="DUF3611"/>
</dbReference>
<evidence type="ECO:0000256" key="1">
    <source>
        <dbReference type="SAM" id="Phobius"/>
    </source>
</evidence>
<keyword evidence="1" id="KW-0472">Membrane</keyword>
<evidence type="ECO:0008006" key="4">
    <source>
        <dbReference type="Google" id="ProtNLM"/>
    </source>
</evidence>